<keyword evidence="1" id="KW-0732">Signal</keyword>
<dbReference type="EMBL" id="CAJEWN010000161">
    <property type="protein sequence ID" value="CAD2169978.1"/>
    <property type="molecule type" value="Genomic_DNA"/>
</dbReference>
<organism evidence="2 3">
    <name type="scientific">Meloidogyne enterolobii</name>
    <name type="common">Root-knot nematode worm</name>
    <name type="synonym">Meloidogyne mayaguensis</name>
    <dbReference type="NCBI Taxonomy" id="390850"/>
    <lineage>
        <taxon>Eukaryota</taxon>
        <taxon>Metazoa</taxon>
        <taxon>Ecdysozoa</taxon>
        <taxon>Nematoda</taxon>
        <taxon>Chromadorea</taxon>
        <taxon>Rhabditida</taxon>
        <taxon>Tylenchina</taxon>
        <taxon>Tylenchomorpha</taxon>
        <taxon>Tylenchoidea</taxon>
        <taxon>Meloidogynidae</taxon>
        <taxon>Meloidogyninae</taxon>
        <taxon>Meloidogyne</taxon>
    </lineage>
</organism>
<protein>
    <submittedName>
        <fullName evidence="2">Uncharacterized protein</fullName>
    </submittedName>
</protein>
<dbReference type="OrthoDB" id="6251307at2759"/>
<sequence length="376" mass="43824">MLKIYFKLNLFILFFEFLDAMYKDKNGNSPHHFLTDIISQHHAIPYFNMDQCMYRPDQKEHGSYGLIFLRPKYYMCDKLLICYPSQLIGDNIRNGIITSIPYRLRKAKRNNVTNLCEDERKRFCDDAKNRNLCSLGQPASTRWHGILIKTEYSSLLHNKSVVVTSISLSITNLMYTINDTLNFNIDFGRKEDIITRVYQAKDNLNSKYESEEIPLGNDKKLLNEFLSNLEKGAYLHKYAGLWAFGLDLLPSTEQRYLHLFVYRGCYCSINAWFKNPSTPALLIPKKPQSSETQEKKSLLKNKDCYKRYNNMSIYELGTIKEGVISVNFSLWMGNGGNDGLIVLYDSNKNFLKSNLLEIKYILEIVLRLSLSFRFVK</sequence>
<reference evidence="2 3" key="1">
    <citation type="submission" date="2020-08" db="EMBL/GenBank/DDBJ databases">
        <authorList>
            <person name="Koutsovoulos G."/>
            <person name="Danchin GJ E."/>
        </authorList>
    </citation>
    <scope>NUCLEOTIDE SEQUENCE [LARGE SCALE GENOMIC DNA]</scope>
</reference>
<gene>
    <name evidence="2" type="ORF">MENT_LOCUS21349</name>
</gene>
<evidence type="ECO:0000313" key="2">
    <source>
        <dbReference type="EMBL" id="CAD2169978.1"/>
    </source>
</evidence>
<accession>A0A6V7V6N7</accession>
<evidence type="ECO:0000256" key="1">
    <source>
        <dbReference type="SAM" id="SignalP"/>
    </source>
</evidence>
<proteinExistence type="predicted"/>
<dbReference type="Proteomes" id="UP000580250">
    <property type="component" value="Unassembled WGS sequence"/>
</dbReference>
<name>A0A6V7V6N7_MELEN</name>
<dbReference type="AlphaFoldDB" id="A0A6V7V6N7"/>
<feature type="signal peptide" evidence="1">
    <location>
        <begin position="1"/>
        <end position="20"/>
    </location>
</feature>
<comment type="caution">
    <text evidence="2">The sequence shown here is derived from an EMBL/GenBank/DDBJ whole genome shotgun (WGS) entry which is preliminary data.</text>
</comment>
<feature type="chain" id="PRO_5028128488" evidence="1">
    <location>
        <begin position="21"/>
        <end position="376"/>
    </location>
</feature>
<evidence type="ECO:0000313" key="3">
    <source>
        <dbReference type="Proteomes" id="UP000580250"/>
    </source>
</evidence>